<name>A0A7C3WIV0_THEPE</name>
<accession>A0A7C3WIV0</accession>
<evidence type="ECO:0000313" key="2">
    <source>
        <dbReference type="EMBL" id="HGB24459.1"/>
    </source>
</evidence>
<keyword evidence="1" id="KW-0812">Transmembrane</keyword>
<comment type="caution">
    <text evidence="2">The sequence shown here is derived from an EMBL/GenBank/DDBJ whole genome shotgun (WGS) entry which is preliminary data.</text>
</comment>
<feature type="transmembrane region" description="Helical" evidence="1">
    <location>
        <begin position="6"/>
        <end position="28"/>
    </location>
</feature>
<keyword evidence="1" id="KW-0472">Membrane</keyword>
<evidence type="ECO:0000256" key="1">
    <source>
        <dbReference type="SAM" id="Phobius"/>
    </source>
</evidence>
<dbReference type="EMBL" id="DTIB01000003">
    <property type="protein sequence ID" value="HGB24459.1"/>
    <property type="molecule type" value="Genomic_DNA"/>
</dbReference>
<reference evidence="2" key="1">
    <citation type="journal article" date="2020" name="mSystems">
        <title>Genome- and Community-Level Interaction Insights into Carbon Utilization and Element Cycling Functions of Hydrothermarchaeota in Hydrothermal Sediment.</title>
        <authorList>
            <person name="Zhou Z."/>
            <person name="Liu Y."/>
            <person name="Xu W."/>
            <person name="Pan J."/>
            <person name="Luo Z.H."/>
            <person name="Li M."/>
        </authorList>
    </citation>
    <scope>NUCLEOTIDE SEQUENCE [LARGE SCALE GENOMIC DNA]</scope>
    <source>
        <strain evidence="2">SpSt-8</strain>
    </source>
</reference>
<feature type="transmembrane region" description="Helical" evidence="1">
    <location>
        <begin position="139"/>
        <end position="163"/>
    </location>
</feature>
<dbReference type="AlphaFoldDB" id="A0A7C3WIV0"/>
<proteinExistence type="predicted"/>
<gene>
    <name evidence="2" type="ORF">ENV88_00045</name>
</gene>
<keyword evidence="1" id="KW-1133">Transmembrane helix</keyword>
<organism evidence="2">
    <name type="scientific">Thermofilum pendens</name>
    <dbReference type="NCBI Taxonomy" id="2269"/>
    <lineage>
        <taxon>Archaea</taxon>
        <taxon>Thermoproteota</taxon>
        <taxon>Thermoprotei</taxon>
        <taxon>Thermofilales</taxon>
        <taxon>Thermofilaceae</taxon>
        <taxon>Thermofilum</taxon>
    </lineage>
</organism>
<protein>
    <submittedName>
        <fullName evidence="2">Uncharacterized protein</fullName>
    </submittedName>
</protein>
<sequence length="189" mass="20794">MSRDKLFMVAGFFLLASAFLISLFASYLTSPREKAVIPLHLPGNPVGEVILGEGVAERLYYNVSTQGDRHVQLSVLFFNERGEPVGGFYVEYSGVNSSGWLVLQESPYSVRARSNCTTCRSFVEVTLYYSRFNRSEVNAFSLAGTAVSILGMALLTGGLYSYVAHKYLREERPSKEAETSSSSTDLLAA</sequence>